<gene>
    <name evidence="12" type="primary">PPAF</name>
</gene>
<reference evidence="12" key="1">
    <citation type="journal article" date="2017" name="PLoS ONE">
        <title>Caste-, sex-, and age-dependent expression of immune-related genes in a Japanese subterranean termite, Reticulitermes speratus.</title>
        <authorList>
            <person name="Mitaka Y."/>
            <person name="Kobayashi K."/>
            <person name="Matsuura K."/>
        </authorList>
    </citation>
    <scope>NUCLEOTIDE SEQUENCE</scope>
    <source>
        <tissue evidence="12">Whole body</tissue>
    </source>
</reference>
<evidence type="ECO:0000259" key="10">
    <source>
        <dbReference type="PROSITE" id="PS50240"/>
    </source>
</evidence>
<keyword evidence="1 8" id="KW-0645">Protease</keyword>
<dbReference type="InterPro" id="IPR022700">
    <property type="entry name" value="CLIP"/>
</dbReference>
<dbReference type="PRINTS" id="PR00722">
    <property type="entry name" value="CHYMOTRYPSIN"/>
</dbReference>
<keyword evidence="2 9" id="KW-0732">Signal</keyword>
<evidence type="ECO:0000256" key="5">
    <source>
        <dbReference type="ARBA" id="ARBA00023157"/>
    </source>
</evidence>
<keyword evidence="3 8" id="KW-0378">Hydrolase</keyword>
<feature type="domain" description="Peptidase S1" evidence="10">
    <location>
        <begin position="137"/>
        <end position="401"/>
    </location>
</feature>
<dbReference type="InterPro" id="IPR033116">
    <property type="entry name" value="TRYPSIN_SER"/>
</dbReference>
<protein>
    <recommendedName>
        <fullName evidence="9">CLIP domain-containing serine protease</fullName>
        <ecNumber evidence="8">3.4.21.-</ecNumber>
    </recommendedName>
</protein>
<dbReference type="GO" id="GO:0006508">
    <property type="term" value="P:proteolysis"/>
    <property type="evidence" value="ECO:0007669"/>
    <property type="project" value="UniProtKB-KW"/>
</dbReference>
<evidence type="ECO:0000256" key="8">
    <source>
        <dbReference type="RuleBase" id="RU363034"/>
    </source>
</evidence>
<dbReference type="FunFam" id="2.40.10.10:FF:000084">
    <property type="entry name" value="Serine protease easter"/>
    <property type="match status" value="1"/>
</dbReference>
<keyword evidence="5" id="KW-1015">Disulfide bond</keyword>
<dbReference type="InterPro" id="IPR043504">
    <property type="entry name" value="Peptidase_S1_PA_chymotrypsin"/>
</dbReference>
<sequence length="402" mass="44115">MAIRPQCVILIFSCLLAFSLSQYSYYGGQINTGCVGRCVAIQECPQLLSLLKQRPLQPQTIATLRQAQCGFEGRNPNVCCPDSSTVAVPLSSIRPKDVPPTQDLKLQAITRLSAWESHPNARLIPADECGIDNSQKIWGGNRTDMEQYPWTVLFQYQTSTGIKKFLCGGALITKRYVVTAAHCLARGDLRGSALLMVRLGEFDTEQNPDCERDLLSGKENCAPAPQDLGIEKIIVHPNYEARSSKRFDDIGLVRLDRDAQFNDFVKPICLPFDDTAPDRYAGEELVATGWGRTETMKASNVKLQVWLPVVSNADCGRIYQQKRISIGDGQLCAGGVVGKDSCAGDSGGPLMSTGISSRDGRTRYFVAGVVSFGPESCGAKDWPGVYTRVSRYTDWILNKLAE</sequence>
<dbReference type="PROSITE" id="PS00134">
    <property type="entry name" value="TRYPSIN_HIS"/>
    <property type="match status" value="1"/>
</dbReference>
<dbReference type="FunFam" id="2.40.10.10:FF:000028">
    <property type="entry name" value="Serine protease easter"/>
    <property type="match status" value="1"/>
</dbReference>
<keyword evidence="9" id="KW-0964">Secreted</keyword>
<dbReference type="SUPFAM" id="SSF50494">
    <property type="entry name" value="Trypsin-like serine proteases"/>
    <property type="match status" value="1"/>
</dbReference>
<dbReference type="Pfam" id="PF12032">
    <property type="entry name" value="CLIP"/>
    <property type="match status" value="1"/>
</dbReference>
<dbReference type="InterPro" id="IPR038565">
    <property type="entry name" value="CLIP_sf"/>
</dbReference>
<dbReference type="SMART" id="SM00020">
    <property type="entry name" value="Tryp_SPc"/>
    <property type="match status" value="1"/>
</dbReference>
<accession>A0A1V1FKN6</accession>
<feature type="signal peptide" evidence="9">
    <location>
        <begin position="1"/>
        <end position="21"/>
    </location>
</feature>
<dbReference type="SMART" id="SM00680">
    <property type="entry name" value="CLIP"/>
    <property type="match status" value="1"/>
</dbReference>
<dbReference type="EC" id="3.4.21.-" evidence="8"/>
<evidence type="ECO:0000256" key="3">
    <source>
        <dbReference type="ARBA" id="ARBA00022801"/>
    </source>
</evidence>
<evidence type="ECO:0000256" key="2">
    <source>
        <dbReference type="ARBA" id="ARBA00022729"/>
    </source>
</evidence>
<comment type="similarity">
    <text evidence="7 9">Belongs to the peptidase S1 family. CLIP subfamily.</text>
</comment>
<dbReference type="InterPro" id="IPR051487">
    <property type="entry name" value="Ser/Thr_Proteases_Immune/Dev"/>
</dbReference>
<organism evidence="12">
    <name type="scientific">Reticulitermes speratus</name>
    <dbReference type="NCBI Taxonomy" id="60591"/>
    <lineage>
        <taxon>Eukaryota</taxon>
        <taxon>Metazoa</taxon>
        <taxon>Ecdysozoa</taxon>
        <taxon>Arthropoda</taxon>
        <taxon>Hexapoda</taxon>
        <taxon>Insecta</taxon>
        <taxon>Pterygota</taxon>
        <taxon>Neoptera</taxon>
        <taxon>Polyneoptera</taxon>
        <taxon>Dictyoptera</taxon>
        <taxon>Blattodea</taxon>
        <taxon>Blattoidea</taxon>
        <taxon>Termitoidae</taxon>
        <taxon>Rhinotermitidae</taxon>
        <taxon>Reticulitermes</taxon>
        <taxon>Frontotermes</taxon>
    </lineage>
</organism>
<evidence type="ECO:0000256" key="7">
    <source>
        <dbReference type="ARBA" id="ARBA00024195"/>
    </source>
</evidence>
<dbReference type="PANTHER" id="PTHR24256">
    <property type="entry name" value="TRYPTASE-RELATED"/>
    <property type="match status" value="1"/>
</dbReference>
<evidence type="ECO:0000259" key="11">
    <source>
        <dbReference type="PROSITE" id="PS51888"/>
    </source>
</evidence>
<dbReference type="PROSITE" id="PS51888">
    <property type="entry name" value="CLIP"/>
    <property type="match status" value="1"/>
</dbReference>
<dbReference type="CDD" id="cd00190">
    <property type="entry name" value="Tryp_SPc"/>
    <property type="match status" value="1"/>
</dbReference>
<dbReference type="PROSITE" id="PS50240">
    <property type="entry name" value="TRYPSIN_DOM"/>
    <property type="match status" value="1"/>
</dbReference>
<comment type="subcellular location">
    <subcellularLocation>
        <location evidence="9">Secreted</location>
    </subcellularLocation>
</comment>
<evidence type="ECO:0000256" key="4">
    <source>
        <dbReference type="ARBA" id="ARBA00022825"/>
    </source>
</evidence>
<evidence type="ECO:0000256" key="1">
    <source>
        <dbReference type="ARBA" id="ARBA00022670"/>
    </source>
</evidence>
<dbReference type="AlphaFoldDB" id="A0A1V1FKN6"/>
<dbReference type="Pfam" id="PF00089">
    <property type="entry name" value="Trypsin"/>
    <property type="match status" value="1"/>
</dbReference>
<evidence type="ECO:0000313" key="12">
    <source>
        <dbReference type="EMBL" id="BAX07382.1"/>
    </source>
</evidence>
<keyword evidence="6" id="KW-0325">Glycoprotein</keyword>
<name>A0A1V1FKN6_9NEOP</name>
<feature type="domain" description="Clip" evidence="11">
    <location>
        <begin position="27"/>
        <end position="80"/>
    </location>
</feature>
<dbReference type="Gene3D" id="2.40.10.10">
    <property type="entry name" value="Trypsin-like serine proteases"/>
    <property type="match status" value="2"/>
</dbReference>
<dbReference type="InterPro" id="IPR001314">
    <property type="entry name" value="Peptidase_S1A"/>
</dbReference>
<dbReference type="InterPro" id="IPR001254">
    <property type="entry name" value="Trypsin_dom"/>
</dbReference>
<feature type="chain" id="PRO_5023978270" description="CLIP domain-containing serine protease" evidence="9">
    <location>
        <begin position="22"/>
        <end position="402"/>
    </location>
</feature>
<dbReference type="PROSITE" id="PS00135">
    <property type="entry name" value="TRYPSIN_SER"/>
    <property type="match status" value="1"/>
</dbReference>
<dbReference type="GO" id="GO:0004252">
    <property type="term" value="F:serine-type endopeptidase activity"/>
    <property type="evidence" value="ECO:0007669"/>
    <property type="project" value="UniProtKB-UniRule"/>
</dbReference>
<dbReference type="GO" id="GO:0005576">
    <property type="term" value="C:extracellular region"/>
    <property type="evidence" value="ECO:0007669"/>
    <property type="project" value="UniProtKB-SubCell"/>
</dbReference>
<dbReference type="Gene3D" id="3.30.1640.30">
    <property type="match status" value="1"/>
</dbReference>
<keyword evidence="4 8" id="KW-0720">Serine protease</keyword>
<dbReference type="EMBL" id="FX985369">
    <property type="protein sequence ID" value="BAX07382.1"/>
    <property type="molecule type" value="mRNA"/>
</dbReference>
<proteinExistence type="evidence at transcript level"/>
<evidence type="ECO:0000256" key="9">
    <source>
        <dbReference type="RuleBase" id="RU366078"/>
    </source>
</evidence>
<evidence type="ECO:0000256" key="6">
    <source>
        <dbReference type="ARBA" id="ARBA00023180"/>
    </source>
</evidence>
<dbReference type="InterPro" id="IPR018114">
    <property type="entry name" value="TRYPSIN_HIS"/>
</dbReference>
<dbReference type="InterPro" id="IPR009003">
    <property type="entry name" value="Peptidase_S1_PA"/>
</dbReference>
<comment type="domain">
    <text evidence="9">The clip domain consists of 35-55 residues which are 'knitted' together usually by 3 conserved disulfide bonds forming a clip-like compact structure.</text>
</comment>